<feature type="compositionally biased region" description="Polar residues" evidence="1">
    <location>
        <begin position="248"/>
        <end position="263"/>
    </location>
</feature>
<feature type="signal peptide" evidence="3">
    <location>
        <begin position="1"/>
        <end position="21"/>
    </location>
</feature>
<protein>
    <recommendedName>
        <fullName evidence="4">Ecp2 effector protein-like domain-containing protein</fullName>
    </recommendedName>
</protein>
<dbReference type="Proteomes" id="UP001174934">
    <property type="component" value="Unassembled WGS sequence"/>
</dbReference>
<organism evidence="5 6">
    <name type="scientific">Bombardia bombarda</name>
    <dbReference type="NCBI Taxonomy" id="252184"/>
    <lineage>
        <taxon>Eukaryota</taxon>
        <taxon>Fungi</taxon>
        <taxon>Dikarya</taxon>
        <taxon>Ascomycota</taxon>
        <taxon>Pezizomycotina</taxon>
        <taxon>Sordariomycetes</taxon>
        <taxon>Sordariomycetidae</taxon>
        <taxon>Sordariales</taxon>
        <taxon>Lasiosphaeriaceae</taxon>
        <taxon>Bombardia</taxon>
    </lineage>
</organism>
<dbReference type="Pfam" id="PF14856">
    <property type="entry name" value="Hce2"/>
    <property type="match status" value="1"/>
</dbReference>
<evidence type="ECO:0000313" key="5">
    <source>
        <dbReference type="EMBL" id="KAK0636487.1"/>
    </source>
</evidence>
<feature type="compositionally biased region" description="Low complexity" evidence="1">
    <location>
        <begin position="232"/>
        <end position="247"/>
    </location>
</feature>
<dbReference type="AlphaFoldDB" id="A0AA40CFD7"/>
<reference evidence="5" key="1">
    <citation type="submission" date="2023-06" db="EMBL/GenBank/DDBJ databases">
        <title>Genome-scale phylogeny and comparative genomics of the fungal order Sordariales.</title>
        <authorList>
            <consortium name="Lawrence Berkeley National Laboratory"/>
            <person name="Hensen N."/>
            <person name="Bonometti L."/>
            <person name="Westerberg I."/>
            <person name="Brannstrom I.O."/>
            <person name="Guillou S."/>
            <person name="Cros-Aarteil S."/>
            <person name="Calhoun S."/>
            <person name="Haridas S."/>
            <person name="Kuo A."/>
            <person name="Mondo S."/>
            <person name="Pangilinan J."/>
            <person name="Riley R."/>
            <person name="LaButti K."/>
            <person name="Andreopoulos B."/>
            <person name="Lipzen A."/>
            <person name="Chen C."/>
            <person name="Yanf M."/>
            <person name="Daum C."/>
            <person name="Ng V."/>
            <person name="Clum A."/>
            <person name="Steindorff A."/>
            <person name="Ohm R."/>
            <person name="Martin F."/>
            <person name="Silar P."/>
            <person name="Natvig D."/>
            <person name="Lalanne C."/>
            <person name="Gautier V."/>
            <person name="Ament-velasquez S.L."/>
            <person name="Kruys A."/>
            <person name="Hutchinson M.I."/>
            <person name="Powell A.J."/>
            <person name="Barry K."/>
            <person name="Miller A.N."/>
            <person name="Grigoriev I.V."/>
            <person name="Debuchy R."/>
            <person name="Gladieux P."/>
            <person name="Thoren M.H."/>
            <person name="Johannesson H."/>
        </authorList>
    </citation>
    <scope>NUCLEOTIDE SEQUENCE</scope>
    <source>
        <strain evidence="5">SMH3391-2</strain>
    </source>
</reference>
<proteinExistence type="predicted"/>
<feature type="transmembrane region" description="Helical" evidence="2">
    <location>
        <begin position="312"/>
        <end position="333"/>
    </location>
</feature>
<keyword evidence="2" id="KW-1133">Transmembrane helix</keyword>
<evidence type="ECO:0000313" key="6">
    <source>
        <dbReference type="Proteomes" id="UP001174934"/>
    </source>
</evidence>
<keyword evidence="2" id="KW-0472">Membrane</keyword>
<feature type="chain" id="PRO_5041314253" description="Ecp2 effector protein-like domain-containing protein" evidence="3">
    <location>
        <begin position="22"/>
        <end position="355"/>
    </location>
</feature>
<keyword evidence="2" id="KW-0812">Transmembrane</keyword>
<evidence type="ECO:0000259" key="4">
    <source>
        <dbReference type="Pfam" id="PF14856"/>
    </source>
</evidence>
<feature type="domain" description="Ecp2 effector protein-like" evidence="4">
    <location>
        <begin position="117"/>
        <end position="190"/>
    </location>
</feature>
<keyword evidence="6" id="KW-1185">Reference proteome</keyword>
<gene>
    <name evidence="5" type="ORF">B0T17DRAFT_82835</name>
</gene>
<evidence type="ECO:0000256" key="1">
    <source>
        <dbReference type="SAM" id="MobiDB-lite"/>
    </source>
</evidence>
<evidence type="ECO:0000256" key="2">
    <source>
        <dbReference type="SAM" id="Phobius"/>
    </source>
</evidence>
<dbReference type="EMBL" id="JAULSR010000001">
    <property type="protein sequence ID" value="KAK0636487.1"/>
    <property type="molecule type" value="Genomic_DNA"/>
</dbReference>
<feature type="region of interest" description="Disordered" evidence="1">
    <location>
        <begin position="232"/>
        <end position="263"/>
    </location>
</feature>
<keyword evidence="3" id="KW-0732">Signal</keyword>
<evidence type="ECO:0000256" key="3">
    <source>
        <dbReference type="SAM" id="SignalP"/>
    </source>
</evidence>
<accession>A0AA40CFD7</accession>
<dbReference type="InterPro" id="IPR029226">
    <property type="entry name" value="Ecp2-like"/>
</dbReference>
<comment type="caution">
    <text evidence="5">The sequence shown here is derived from an EMBL/GenBank/DDBJ whole genome shotgun (WGS) entry which is preliminary data.</text>
</comment>
<sequence length="355" mass="37966">MAIHTMALVAILLTAISPCTALTAVMDHAHNLPPSRTAANQRFVLPSAAVDRRSDLSPPAPKSAANFSSMFEHRHASLPPRHSSTFVDDRQLSEFCTDLETTPSTIFQVDNGMPLVDSAKKRHCEMLADYFAARQGYWFVETDMVDQYTGGWVELGRQMSCALSVSRADGKLGAFIIGTADVGVIINKALTLGDFPDDLTLMNTVFGQRACTPDALSILSGPLGIAANANSNTTTTTTNNDGSGANDQSAANSPNADSDNKPANKSITVEHAQVRWRVGPADGGLDFPPTFPPRVASARAARRLPAVPAPLLVSWLLVLLRLSCLFWFWHNLYRVSLEGRGIMAGAGAGVESCVG</sequence>
<name>A0AA40CFD7_9PEZI</name>